<proteinExistence type="predicted"/>
<evidence type="ECO:0000313" key="1">
    <source>
        <dbReference type="EMBL" id="KAJ1672881.1"/>
    </source>
</evidence>
<evidence type="ECO:0000313" key="2">
    <source>
        <dbReference type="Proteomes" id="UP001145114"/>
    </source>
</evidence>
<protein>
    <submittedName>
        <fullName evidence="1">Uncharacterized protein</fullName>
    </submittedName>
</protein>
<organism evidence="1 2">
    <name type="scientific">Spiromyces aspiralis</name>
    <dbReference type="NCBI Taxonomy" id="68401"/>
    <lineage>
        <taxon>Eukaryota</taxon>
        <taxon>Fungi</taxon>
        <taxon>Fungi incertae sedis</taxon>
        <taxon>Zoopagomycota</taxon>
        <taxon>Kickxellomycotina</taxon>
        <taxon>Kickxellomycetes</taxon>
        <taxon>Kickxellales</taxon>
        <taxon>Kickxellaceae</taxon>
        <taxon>Spiromyces</taxon>
    </lineage>
</organism>
<dbReference type="Proteomes" id="UP001145114">
    <property type="component" value="Unassembled WGS sequence"/>
</dbReference>
<accession>A0ACC1HC11</accession>
<name>A0ACC1HC11_9FUNG</name>
<comment type="caution">
    <text evidence="1">The sequence shown here is derived from an EMBL/GenBank/DDBJ whole genome shotgun (WGS) entry which is preliminary data.</text>
</comment>
<reference evidence="1" key="1">
    <citation type="submission" date="2022-06" db="EMBL/GenBank/DDBJ databases">
        <title>Phylogenomic reconstructions and comparative analyses of Kickxellomycotina fungi.</title>
        <authorList>
            <person name="Reynolds N.K."/>
            <person name="Stajich J.E."/>
            <person name="Barry K."/>
            <person name="Grigoriev I.V."/>
            <person name="Crous P."/>
            <person name="Smith M.E."/>
        </authorList>
    </citation>
    <scope>NUCLEOTIDE SEQUENCE</scope>
    <source>
        <strain evidence="1">RSA 2271</strain>
    </source>
</reference>
<sequence length="150" mass="16668">MPTAAFSVQLAYLLTCVGESQTTAVTTWTPKLLESRVLKWARHCQLIWATLGQDERVSAYDQASAIARQRLGGSPPPQLLARDEISDSVRRLLVNLWLNPATPPELLQCVLLVAAQDEECSLLRSTREFLSKRAAQTAVDSIVFQFTRNA</sequence>
<gene>
    <name evidence="1" type="ORF">EV182_006302</name>
</gene>
<dbReference type="EMBL" id="JAMZIH010007690">
    <property type="protein sequence ID" value="KAJ1672881.1"/>
    <property type="molecule type" value="Genomic_DNA"/>
</dbReference>
<keyword evidence="2" id="KW-1185">Reference proteome</keyword>